<dbReference type="PROSITE" id="PS51257">
    <property type="entry name" value="PROKAR_LIPOPROTEIN"/>
    <property type="match status" value="1"/>
</dbReference>
<dbReference type="EMBL" id="UINC01150431">
    <property type="protein sequence ID" value="SVD43469.1"/>
    <property type="molecule type" value="Genomic_DNA"/>
</dbReference>
<dbReference type="AlphaFoldDB" id="A0A382VAE7"/>
<sequence>MKKICIGLVMASVVGCAQGPTKEEHMRLQRRL</sequence>
<gene>
    <name evidence="1" type="ORF">METZ01_LOCUS396323</name>
</gene>
<proteinExistence type="predicted"/>
<evidence type="ECO:0000313" key="1">
    <source>
        <dbReference type="EMBL" id="SVD43469.1"/>
    </source>
</evidence>
<feature type="non-terminal residue" evidence="1">
    <location>
        <position position="32"/>
    </location>
</feature>
<accession>A0A382VAE7</accession>
<protein>
    <submittedName>
        <fullName evidence="1">Uncharacterized protein</fullName>
    </submittedName>
</protein>
<reference evidence="1" key="1">
    <citation type="submission" date="2018-05" db="EMBL/GenBank/DDBJ databases">
        <authorList>
            <person name="Lanie J.A."/>
            <person name="Ng W.-L."/>
            <person name="Kazmierczak K.M."/>
            <person name="Andrzejewski T.M."/>
            <person name="Davidsen T.M."/>
            <person name="Wayne K.J."/>
            <person name="Tettelin H."/>
            <person name="Glass J.I."/>
            <person name="Rusch D."/>
            <person name="Podicherti R."/>
            <person name="Tsui H.-C.T."/>
            <person name="Winkler M.E."/>
        </authorList>
    </citation>
    <scope>NUCLEOTIDE SEQUENCE</scope>
</reference>
<name>A0A382VAE7_9ZZZZ</name>
<organism evidence="1">
    <name type="scientific">marine metagenome</name>
    <dbReference type="NCBI Taxonomy" id="408172"/>
    <lineage>
        <taxon>unclassified sequences</taxon>
        <taxon>metagenomes</taxon>
        <taxon>ecological metagenomes</taxon>
    </lineage>
</organism>